<dbReference type="PANTHER" id="PTHR44942:SF4">
    <property type="entry name" value="METHYLTRANSFERASE TYPE 11 DOMAIN-CONTAINING PROTEIN"/>
    <property type="match status" value="1"/>
</dbReference>
<dbReference type="InterPro" id="IPR029063">
    <property type="entry name" value="SAM-dependent_MTases_sf"/>
</dbReference>
<dbReference type="Pfam" id="PF08241">
    <property type="entry name" value="Methyltransf_11"/>
    <property type="match status" value="1"/>
</dbReference>
<dbReference type="SUPFAM" id="SSF53335">
    <property type="entry name" value="S-adenosyl-L-methionine-dependent methyltransferases"/>
    <property type="match status" value="1"/>
</dbReference>
<protein>
    <submittedName>
        <fullName evidence="5">Methyltransferase domain-containing protein</fullName>
    </submittedName>
</protein>
<reference evidence="5 6" key="1">
    <citation type="submission" date="2019-12" db="EMBL/GenBank/DDBJ databases">
        <title>Novel species isolated from a subtropical stream in China.</title>
        <authorList>
            <person name="Lu H."/>
        </authorList>
    </citation>
    <scope>NUCLEOTIDE SEQUENCE [LARGE SCALE GENOMIC DNA]</scope>
    <source>
        <strain evidence="5 6">FT94W</strain>
    </source>
</reference>
<dbReference type="GO" id="GO:0032259">
    <property type="term" value="P:methylation"/>
    <property type="evidence" value="ECO:0007669"/>
    <property type="project" value="UniProtKB-KW"/>
</dbReference>
<gene>
    <name evidence="5" type="ORF">GTP38_06980</name>
</gene>
<dbReference type="RefSeq" id="WP_160989474.1">
    <property type="nucleotide sequence ID" value="NZ_WWCO01000004.1"/>
</dbReference>
<proteinExistence type="inferred from homology"/>
<accession>A0ABW9V8X4</accession>
<dbReference type="Gene3D" id="3.40.50.150">
    <property type="entry name" value="Vaccinia Virus protein VP39"/>
    <property type="match status" value="1"/>
</dbReference>
<comment type="caution">
    <text evidence="5">The sequence shown here is derived from an EMBL/GenBank/DDBJ whole genome shotgun (WGS) entry which is preliminary data.</text>
</comment>
<dbReference type="PANTHER" id="PTHR44942">
    <property type="entry name" value="METHYLTRANSF_11 DOMAIN-CONTAINING PROTEIN"/>
    <property type="match status" value="1"/>
</dbReference>
<evidence type="ECO:0000256" key="3">
    <source>
        <dbReference type="ARBA" id="ARBA00022679"/>
    </source>
</evidence>
<sequence length="252" mass="27953">MQQQAVVAKQFGNTASAYLTSTVHAQGADLTRLRDLAASLPKRPVVLDLGCGAGHASFAVAPVAESVTAYDLSPEMLNVVADAARERGHHNLVTRQGNVASLPFDDASMCMVITRFSAHHWLDVPAALREVRRVLKPRGMFVIIDIAAPETPLHDTTLQAVELLRDGSHVRDYRRSEWTHMLSEAGFSSEPGDGWKLRMQFDEWTARMRTPAERVTAIRSLLRNAPEETRRYFAVEADDSFTIDSSIFIARP</sequence>
<evidence type="ECO:0000313" key="5">
    <source>
        <dbReference type="EMBL" id="MYM34082.1"/>
    </source>
</evidence>
<dbReference type="EMBL" id="WWCO01000004">
    <property type="protein sequence ID" value="MYM34082.1"/>
    <property type="molecule type" value="Genomic_DNA"/>
</dbReference>
<feature type="domain" description="Methyltransferase type 11" evidence="4">
    <location>
        <begin position="47"/>
        <end position="143"/>
    </location>
</feature>
<dbReference type="CDD" id="cd02440">
    <property type="entry name" value="AdoMet_MTases"/>
    <property type="match status" value="1"/>
</dbReference>
<dbReference type="InterPro" id="IPR013216">
    <property type="entry name" value="Methyltransf_11"/>
</dbReference>
<dbReference type="GO" id="GO:0008168">
    <property type="term" value="F:methyltransferase activity"/>
    <property type="evidence" value="ECO:0007669"/>
    <property type="project" value="UniProtKB-KW"/>
</dbReference>
<comment type="similarity">
    <text evidence="1">Belongs to the methyltransferase superfamily.</text>
</comment>
<keyword evidence="3" id="KW-0808">Transferase</keyword>
<dbReference type="InterPro" id="IPR051052">
    <property type="entry name" value="Diverse_substrate_MTase"/>
</dbReference>
<dbReference type="Proteomes" id="UP000449678">
    <property type="component" value="Unassembled WGS sequence"/>
</dbReference>
<organism evidence="5 6">
    <name type="scientific">Duganella lactea</name>
    <dbReference type="NCBI Taxonomy" id="2692173"/>
    <lineage>
        <taxon>Bacteria</taxon>
        <taxon>Pseudomonadati</taxon>
        <taxon>Pseudomonadota</taxon>
        <taxon>Betaproteobacteria</taxon>
        <taxon>Burkholderiales</taxon>
        <taxon>Oxalobacteraceae</taxon>
        <taxon>Telluria group</taxon>
        <taxon>Duganella</taxon>
    </lineage>
</organism>
<name>A0ABW9V8X4_9BURK</name>
<evidence type="ECO:0000256" key="1">
    <source>
        <dbReference type="ARBA" id="ARBA00008361"/>
    </source>
</evidence>
<evidence type="ECO:0000259" key="4">
    <source>
        <dbReference type="Pfam" id="PF08241"/>
    </source>
</evidence>
<keyword evidence="2 5" id="KW-0489">Methyltransferase</keyword>
<evidence type="ECO:0000256" key="2">
    <source>
        <dbReference type="ARBA" id="ARBA00022603"/>
    </source>
</evidence>
<keyword evidence="6" id="KW-1185">Reference proteome</keyword>
<evidence type="ECO:0000313" key="6">
    <source>
        <dbReference type="Proteomes" id="UP000449678"/>
    </source>
</evidence>